<proteinExistence type="inferred from homology"/>
<dbReference type="GO" id="GO:0006457">
    <property type="term" value="P:protein folding"/>
    <property type="evidence" value="ECO:0007669"/>
    <property type="project" value="InterPro"/>
</dbReference>
<evidence type="ECO:0000256" key="4">
    <source>
        <dbReference type="RuleBase" id="RU362126"/>
    </source>
</evidence>
<reference evidence="7" key="1">
    <citation type="submission" date="2018-10" db="EMBL/GenBank/DDBJ databases">
        <title>Effector identification in a new, highly contiguous assembly of the strawberry crown rot pathogen Phytophthora cactorum.</title>
        <authorList>
            <person name="Armitage A.D."/>
            <person name="Nellist C.F."/>
            <person name="Bates H."/>
            <person name="Vickerstaff R.J."/>
            <person name="Harrison R.J."/>
        </authorList>
    </citation>
    <scope>NUCLEOTIDE SEQUENCE</scope>
    <source>
        <strain evidence="6">4032</strain>
        <strain evidence="7">P415</strain>
    </source>
</reference>
<dbReference type="VEuPathDB" id="FungiDB:PC110_g17150"/>
<dbReference type="InterPro" id="IPR001580">
    <property type="entry name" value="Calret/calnex"/>
</dbReference>
<dbReference type="SUPFAM" id="SSF49899">
    <property type="entry name" value="Concanavalin A-like lectins/glucanases"/>
    <property type="match status" value="1"/>
</dbReference>
<feature type="region of interest" description="Disordered" evidence="5">
    <location>
        <begin position="222"/>
        <end position="254"/>
    </location>
</feature>
<dbReference type="GO" id="GO:0005509">
    <property type="term" value="F:calcium ion binding"/>
    <property type="evidence" value="ECO:0007669"/>
    <property type="project" value="InterPro"/>
</dbReference>
<gene>
    <name evidence="6" type="ORF">PC115_g23596</name>
    <name evidence="7" type="ORF">PC118_g23596</name>
</gene>
<evidence type="ECO:0000313" key="6">
    <source>
        <dbReference type="EMBL" id="KAG2876540.1"/>
    </source>
</evidence>
<dbReference type="InterPro" id="IPR013320">
    <property type="entry name" value="ConA-like_dom_sf"/>
</dbReference>
<evidence type="ECO:0000313" key="8">
    <source>
        <dbReference type="Proteomes" id="UP000697107"/>
    </source>
</evidence>
<dbReference type="EMBL" id="RCMI01002435">
    <property type="protein sequence ID" value="KAG2876540.1"/>
    <property type="molecule type" value="Genomic_DNA"/>
</dbReference>
<evidence type="ECO:0000256" key="5">
    <source>
        <dbReference type="SAM" id="MobiDB-lite"/>
    </source>
</evidence>
<dbReference type="Gene3D" id="2.60.120.200">
    <property type="match status" value="1"/>
</dbReference>
<dbReference type="Pfam" id="PF00262">
    <property type="entry name" value="Calreticulin"/>
    <property type="match status" value="1"/>
</dbReference>
<dbReference type="GO" id="GO:0036503">
    <property type="term" value="P:ERAD pathway"/>
    <property type="evidence" value="ECO:0007669"/>
    <property type="project" value="TreeGrafter"/>
</dbReference>
<keyword evidence="3 4" id="KW-0256">Endoplasmic reticulum</keyword>
<evidence type="ECO:0000256" key="2">
    <source>
        <dbReference type="ARBA" id="ARBA00010983"/>
    </source>
</evidence>
<dbReference type="PANTHER" id="PTHR11073:SF1">
    <property type="entry name" value="CALNEXIN 14D-RELATED"/>
    <property type="match status" value="1"/>
</dbReference>
<evidence type="ECO:0000256" key="3">
    <source>
        <dbReference type="ARBA" id="ARBA00022824"/>
    </source>
</evidence>
<protein>
    <submittedName>
        <fullName evidence="7">Uncharacterized protein</fullName>
    </submittedName>
</protein>
<dbReference type="EMBL" id="RCML01002304">
    <property type="protein sequence ID" value="KAG2958302.1"/>
    <property type="molecule type" value="Genomic_DNA"/>
</dbReference>
<feature type="compositionally biased region" description="Acidic residues" evidence="5">
    <location>
        <begin position="227"/>
        <end position="237"/>
    </location>
</feature>
<dbReference type="GO" id="GO:0051082">
    <property type="term" value="F:unfolded protein binding"/>
    <property type="evidence" value="ECO:0007669"/>
    <property type="project" value="InterPro"/>
</dbReference>
<keyword evidence="4" id="KW-0143">Chaperone</keyword>
<comment type="similarity">
    <text evidence="2 4">Belongs to the calreticulin family.</text>
</comment>
<evidence type="ECO:0000256" key="1">
    <source>
        <dbReference type="ARBA" id="ARBA00004240"/>
    </source>
</evidence>
<evidence type="ECO:0000313" key="7">
    <source>
        <dbReference type="EMBL" id="KAG2958302.1"/>
    </source>
</evidence>
<dbReference type="Proteomes" id="UP000774804">
    <property type="component" value="Unassembled WGS sequence"/>
</dbReference>
<sequence>MCWSCTTCGGDAQAADFEELFDGSHWFKSTGRLDALFGPDMCGKSGKVHIIFHHKTPCRASTEAPGIKSVKGTHLYTAVIRDDNTFEVFVGQKSVNSGSLQENFLPPRTDNNQRTRNWHYCCCSRPPYCTTQMEKSTLWLWRGFRGMEKGAQVLRIKAMQDEEAVASEFHEHAPKLIWITRNFKEAMETPVPRYAAQSPRIPKASNALLEQEIAEAWEAEKQTYTSDMEEENDDENILSERSLGTKGFAQGSCS</sequence>
<dbReference type="Proteomes" id="UP000697107">
    <property type="component" value="Unassembled WGS sequence"/>
</dbReference>
<comment type="caution">
    <text evidence="7">The sequence shown here is derived from an EMBL/GenBank/DDBJ whole genome shotgun (WGS) entry which is preliminary data.</text>
</comment>
<name>A0A8T1EZQ0_9STRA</name>
<organism evidence="7 8">
    <name type="scientific">Phytophthora cactorum</name>
    <dbReference type="NCBI Taxonomy" id="29920"/>
    <lineage>
        <taxon>Eukaryota</taxon>
        <taxon>Sar</taxon>
        <taxon>Stramenopiles</taxon>
        <taxon>Oomycota</taxon>
        <taxon>Peronosporomycetes</taxon>
        <taxon>Peronosporales</taxon>
        <taxon>Peronosporaceae</taxon>
        <taxon>Phytophthora</taxon>
    </lineage>
</organism>
<accession>A0A8T1EZQ0</accession>
<dbReference type="AlphaFoldDB" id="A0A8T1EZQ0"/>
<dbReference type="PANTHER" id="PTHR11073">
    <property type="entry name" value="CALRETICULIN AND CALNEXIN"/>
    <property type="match status" value="1"/>
</dbReference>
<comment type="subcellular location">
    <subcellularLocation>
        <location evidence="1">Endoplasmic reticulum</location>
    </subcellularLocation>
</comment>
<dbReference type="GO" id="GO:0005789">
    <property type="term" value="C:endoplasmic reticulum membrane"/>
    <property type="evidence" value="ECO:0007669"/>
    <property type="project" value="TreeGrafter"/>
</dbReference>